<keyword evidence="1" id="KW-1133">Transmembrane helix</keyword>
<reference evidence="2" key="2">
    <citation type="submission" date="2020-09" db="EMBL/GenBank/DDBJ databases">
        <authorList>
            <person name="Sun Q."/>
            <person name="Kim S."/>
        </authorList>
    </citation>
    <scope>NUCLEOTIDE SEQUENCE</scope>
    <source>
        <strain evidence="2">KCTC 22164</strain>
    </source>
</reference>
<accession>A0A918MWU4</accession>
<gene>
    <name evidence="2" type="ORF">GCM10007391_10700</name>
</gene>
<evidence type="ECO:0000313" key="3">
    <source>
        <dbReference type="Proteomes" id="UP000631300"/>
    </source>
</evidence>
<feature type="transmembrane region" description="Helical" evidence="1">
    <location>
        <begin position="48"/>
        <end position="68"/>
    </location>
</feature>
<proteinExistence type="predicted"/>
<evidence type="ECO:0000313" key="2">
    <source>
        <dbReference type="EMBL" id="GGW79748.1"/>
    </source>
</evidence>
<keyword evidence="1" id="KW-0472">Membrane</keyword>
<feature type="transmembrane region" description="Helical" evidence="1">
    <location>
        <begin position="17"/>
        <end position="36"/>
    </location>
</feature>
<comment type="caution">
    <text evidence="2">The sequence shown here is derived from an EMBL/GenBank/DDBJ whole genome shotgun (WGS) entry which is preliminary data.</text>
</comment>
<dbReference type="Proteomes" id="UP000631300">
    <property type="component" value="Unassembled WGS sequence"/>
</dbReference>
<dbReference type="RefSeq" id="WP_189404139.1">
    <property type="nucleotide sequence ID" value="NZ_BMXP01000002.1"/>
</dbReference>
<keyword evidence="3" id="KW-1185">Reference proteome</keyword>
<organism evidence="2 3">
    <name type="scientific">Alteromonas halophila</name>
    <dbReference type="NCBI Taxonomy" id="516698"/>
    <lineage>
        <taxon>Bacteria</taxon>
        <taxon>Pseudomonadati</taxon>
        <taxon>Pseudomonadota</taxon>
        <taxon>Gammaproteobacteria</taxon>
        <taxon>Alteromonadales</taxon>
        <taxon>Alteromonadaceae</taxon>
        <taxon>Alteromonas/Salinimonas group</taxon>
        <taxon>Alteromonas</taxon>
    </lineage>
</organism>
<reference evidence="2" key="1">
    <citation type="journal article" date="2014" name="Int. J. Syst. Evol. Microbiol.">
        <title>Complete genome sequence of Corynebacterium casei LMG S-19264T (=DSM 44701T), isolated from a smear-ripened cheese.</title>
        <authorList>
            <consortium name="US DOE Joint Genome Institute (JGI-PGF)"/>
            <person name="Walter F."/>
            <person name="Albersmeier A."/>
            <person name="Kalinowski J."/>
            <person name="Ruckert C."/>
        </authorList>
    </citation>
    <scope>NUCLEOTIDE SEQUENCE</scope>
    <source>
        <strain evidence="2">KCTC 22164</strain>
    </source>
</reference>
<evidence type="ECO:0000256" key="1">
    <source>
        <dbReference type="SAM" id="Phobius"/>
    </source>
</evidence>
<protein>
    <submittedName>
        <fullName evidence="2">Uncharacterized protein</fullName>
    </submittedName>
</protein>
<dbReference type="EMBL" id="BMXP01000002">
    <property type="protein sequence ID" value="GGW79748.1"/>
    <property type="molecule type" value="Genomic_DNA"/>
</dbReference>
<dbReference type="AlphaFoldDB" id="A0A918MWU4"/>
<name>A0A918MWU4_9ALTE</name>
<sequence length="95" mass="10804">MESSDIKDYLKAKKGMAMAKVASTFLLLFVFAFPFYDKLGITNYLPFMAPMFAMLLVGYIWFGVTGVSEQTLLNIIERQISKDPEAIQRLSKHDT</sequence>
<keyword evidence="1" id="KW-0812">Transmembrane</keyword>